<name>A0AAV0B5G4_PHAPC</name>
<dbReference type="PANTHER" id="PTHR11440">
    <property type="entry name" value="LECITHIN-CHOLESTEROL ACYLTRANSFERASE-RELATED"/>
    <property type="match status" value="1"/>
</dbReference>
<dbReference type="EMBL" id="CALTRL010003313">
    <property type="protein sequence ID" value="CAH7680563.1"/>
    <property type="molecule type" value="Genomic_DNA"/>
</dbReference>
<evidence type="ECO:0000313" key="4">
    <source>
        <dbReference type="Proteomes" id="UP001153365"/>
    </source>
</evidence>
<sequence>MFTSDRSDEISSNESNDDDDDERRRKLMIPVRSLSGSSSGSSSNNGLGEVEERLRLDNFYFKRPRFAIVLIHGLFGFDKIGFLEYWKGIKKSLDKVGVEVYIASVPATASIESRAIKLQEFIEKHLSGRKVNLIGHSMGGLDCRYLISILKPKTFQVVSLTTITTPHRGCSFADYLCLDIIGSKRLPILLKFLKTINIPGGGEAFEQLTIKNMKDFNEVVIDDPNVSYYSYGAYFKPDISRFFRLSWYIVKKREGLNDGLVSIKSAAWGDYQGTLAGVHHLDVVGWTAKVRSLKTRMFSERPAFDVTSFYLDVIEGIAYSGF</sequence>
<dbReference type="Proteomes" id="UP001153365">
    <property type="component" value="Unassembled WGS sequence"/>
</dbReference>
<feature type="region of interest" description="Disordered" evidence="1">
    <location>
        <begin position="1"/>
        <end position="24"/>
    </location>
</feature>
<dbReference type="SUPFAM" id="SSF53474">
    <property type="entry name" value="alpha/beta-Hydrolases"/>
    <property type="match status" value="1"/>
</dbReference>
<organism evidence="3 4">
    <name type="scientific">Phakopsora pachyrhizi</name>
    <name type="common">Asian soybean rust disease fungus</name>
    <dbReference type="NCBI Taxonomy" id="170000"/>
    <lineage>
        <taxon>Eukaryota</taxon>
        <taxon>Fungi</taxon>
        <taxon>Dikarya</taxon>
        <taxon>Basidiomycota</taxon>
        <taxon>Pucciniomycotina</taxon>
        <taxon>Pucciniomycetes</taxon>
        <taxon>Pucciniales</taxon>
        <taxon>Phakopsoraceae</taxon>
        <taxon>Phakopsora</taxon>
    </lineage>
</organism>
<evidence type="ECO:0000259" key="2">
    <source>
        <dbReference type="Pfam" id="PF00561"/>
    </source>
</evidence>
<dbReference type="InterPro" id="IPR029058">
    <property type="entry name" value="AB_hydrolase_fold"/>
</dbReference>
<dbReference type="Gene3D" id="3.40.50.1820">
    <property type="entry name" value="alpha/beta hydrolase"/>
    <property type="match status" value="1"/>
</dbReference>
<dbReference type="InterPro" id="IPR000073">
    <property type="entry name" value="AB_hydrolase_1"/>
</dbReference>
<dbReference type="Pfam" id="PF00561">
    <property type="entry name" value="Abhydrolase_1"/>
    <property type="match status" value="1"/>
</dbReference>
<dbReference type="AlphaFoldDB" id="A0AAV0B5G4"/>
<accession>A0AAV0B5G4</accession>
<gene>
    <name evidence="3" type="ORF">PPACK8108_LOCUS13367</name>
</gene>
<evidence type="ECO:0000313" key="3">
    <source>
        <dbReference type="EMBL" id="CAH7680563.1"/>
    </source>
</evidence>
<keyword evidence="4" id="KW-1185">Reference proteome</keyword>
<protein>
    <submittedName>
        <fullName evidence="3">Triacylglycerol lipase</fullName>
    </submittedName>
</protein>
<feature type="domain" description="AB hydrolase-1" evidence="2">
    <location>
        <begin position="67"/>
        <end position="158"/>
    </location>
</feature>
<evidence type="ECO:0000256" key="1">
    <source>
        <dbReference type="SAM" id="MobiDB-lite"/>
    </source>
</evidence>
<comment type="caution">
    <text evidence="3">The sequence shown here is derived from an EMBL/GenBank/DDBJ whole genome shotgun (WGS) entry which is preliminary data.</text>
</comment>
<reference evidence="3" key="1">
    <citation type="submission" date="2022-06" db="EMBL/GenBank/DDBJ databases">
        <authorList>
            <consortium name="SYNGENTA / RWTH Aachen University"/>
        </authorList>
    </citation>
    <scope>NUCLEOTIDE SEQUENCE</scope>
</reference>
<proteinExistence type="predicted"/>